<proteinExistence type="predicted"/>
<protein>
    <submittedName>
        <fullName evidence="1">Uncharacterized protein</fullName>
    </submittedName>
</protein>
<comment type="caution">
    <text evidence="1">The sequence shown here is derived from an EMBL/GenBank/DDBJ whole genome shotgun (WGS) entry which is preliminary data.</text>
</comment>
<dbReference type="EMBL" id="VSSQ01041300">
    <property type="protein sequence ID" value="MPM94708.1"/>
    <property type="molecule type" value="Genomic_DNA"/>
</dbReference>
<organism evidence="1">
    <name type="scientific">bioreactor metagenome</name>
    <dbReference type="NCBI Taxonomy" id="1076179"/>
    <lineage>
        <taxon>unclassified sequences</taxon>
        <taxon>metagenomes</taxon>
        <taxon>ecological metagenomes</taxon>
    </lineage>
</organism>
<accession>A0A645E002</accession>
<sequence>MLVHDEAIPIQIHPAANGKRRQQRNLREERRLFPRRRGEKRHRFLQGRVRKRQRICPEANLLTNGRILGIPLVAIDR</sequence>
<name>A0A645E002_9ZZZZ</name>
<evidence type="ECO:0000313" key="1">
    <source>
        <dbReference type="EMBL" id="MPM94708.1"/>
    </source>
</evidence>
<dbReference type="AlphaFoldDB" id="A0A645E002"/>
<reference evidence="1" key="1">
    <citation type="submission" date="2019-08" db="EMBL/GenBank/DDBJ databases">
        <authorList>
            <person name="Kucharzyk K."/>
            <person name="Murdoch R.W."/>
            <person name="Higgins S."/>
            <person name="Loffler F."/>
        </authorList>
    </citation>
    <scope>NUCLEOTIDE SEQUENCE</scope>
</reference>
<gene>
    <name evidence="1" type="ORF">SDC9_141856</name>
</gene>